<dbReference type="InterPro" id="IPR053376">
    <property type="entry name" value="Serine_acetyltransferase"/>
</dbReference>
<comment type="catalytic activity">
    <reaction evidence="7">
        <text>L-serine + acetyl-CoA = O-acetyl-L-serine + CoA</text>
        <dbReference type="Rhea" id="RHEA:24560"/>
        <dbReference type="ChEBI" id="CHEBI:33384"/>
        <dbReference type="ChEBI" id="CHEBI:57287"/>
        <dbReference type="ChEBI" id="CHEBI:57288"/>
        <dbReference type="ChEBI" id="CHEBI:58340"/>
        <dbReference type="EC" id="2.3.1.30"/>
    </reaction>
</comment>
<dbReference type="InterPro" id="IPR001451">
    <property type="entry name" value="Hexapep"/>
</dbReference>
<evidence type="ECO:0000256" key="2">
    <source>
        <dbReference type="ARBA" id="ARBA00013266"/>
    </source>
</evidence>
<gene>
    <name evidence="8" type="ORF">SAMN05660197_1413</name>
</gene>
<dbReference type="EC" id="2.3.1.30" evidence="2"/>
<dbReference type="OrthoDB" id="9801456at2"/>
<dbReference type="EMBL" id="FWWZ01000001">
    <property type="protein sequence ID" value="SMC09596.1"/>
    <property type="molecule type" value="Genomic_DNA"/>
</dbReference>
<dbReference type="Gene3D" id="1.10.3130.10">
    <property type="entry name" value="serine acetyltransferase, domain 1"/>
    <property type="match status" value="1"/>
</dbReference>
<dbReference type="InterPro" id="IPR011004">
    <property type="entry name" value="Trimer_LpxA-like_sf"/>
</dbReference>
<dbReference type="CDD" id="cd03354">
    <property type="entry name" value="LbH_SAT"/>
    <property type="match status" value="1"/>
</dbReference>
<dbReference type="NCBIfam" id="NF041874">
    <property type="entry name" value="EPS_EpsC"/>
    <property type="match status" value="1"/>
</dbReference>
<dbReference type="GO" id="GO:0009001">
    <property type="term" value="F:serine O-acetyltransferase activity"/>
    <property type="evidence" value="ECO:0007669"/>
    <property type="project" value="UniProtKB-EC"/>
</dbReference>
<dbReference type="STRING" id="1069081.SAMN05660197_1413"/>
<evidence type="ECO:0000256" key="6">
    <source>
        <dbReference type="ARBA" id="ARBA00023315"/>
    </source>
</evidence>
<evidence type="ECO:0000256" key="5">
    <source>
        <dbReference type="ARBA" id="ARBA00022737"/>
    </source>
</evidence>
<dbReference type="InterPro" id="IPR042122">
    <property type="entry name" value="Ser_AcTrfase_N_sf"/>
</dbReference>
<evidence type="ECO:0000256" key="3">
    <source>
        <dbReference type="ARBA" id="ARBA00022605"/>
    </source>
</evidence>
<dbReference type="PANTHER" id="PTHR42811">
    <property type="entry name" value="SERINE ACETYLTRANSFERASE"/>
    <property type="match status" value="1"/>
</dbReference>
<dbReference type="InterPro" id="IPR045304">
    <property type="entry name" value="LbH_SAT"/>
</dbReference>
<name>A0A1W1WTM9_9BACT</name>
<keyword evidence="3" id="KW-0028">Amino-acid biosynthesis</keyword>
<keyword evidence="6" id="KW-0012">Acyltransferase</keyword>
<evidence type="ECO:0000256" key="4">
    <source>
        <dbReference type="ARBA" id="ARBA00022679"/>
    </source>
</evidence>
<dbReference type="GO" id="GO:0005737">
    <property type="term" value="C:cytoplasm"/>
    <property type="evidence" value="ECO:0007669"/>
    <property type="project" value="InterPro"/>
</dbReference>
<keyword evidence="9" id="KW-1185">Reference proteome</keyword>
<dbReference type="InterPro" id="IPR005881">
    <property type="entry name" value="Ser_O-AcTrfase"/>
</dbReference>
<comment type="similarity">
    <text evidence="1">Belongs to the transferase hexapeptide repeat family.</text>
</comment>
<evidence type="ECO:0000313" key="9">
    <source>
        <dbReference type="Proteomes" id="UP000192602"/>
    </source>
</evidence>
<evidence type="ECO:0000256" key="1">
    <source>
        <dbReference type="ARBA" id="ARBA00007274"/>
    </source>
</evidence>
<dbReference type="FunFam" id="2.160.10.10:FF:000007">
    <property type="entry name" value="Serine acetyltransferase"/>
    <property type="match status" value="1"/>
</dbReference>
<sequence>MKGISFFQLIKEDFSIVWERDPAIHSKFELLTNYPGVWSIFWYRIAHKLYSWGLKLPARILMGINQIFTGIDIHPAAKIGRRVFIDHGIGVVIGETTEIGNDVLIYQQVTLGGVSLSHGKRHPTIKDGVVIGAGAKVLGNITIGKNAKIGANSVVVKDVPDESTAVGIPARVVSKGFDRGKLSHNKLPDIDKELFEYLLKRFALLEHAYMSGDKDLLKKEEELDKIYQEFLKSMKLKD</sequence>
<dbReference type="SUPFAM" id="SSF51161">
    <property type="entry name" value="Trimeric LpxA-like enzymes"/>
    <property type="match status" value="1"/>
</dbReference>
<protein>
    <recommendedName>
        <fullName evidence="2">serine O-acetyltransferase</fullName>
        <ecNumber evidence="2">2.3.1.30</ecNumber>
    </recommendedName>
</protein>
<dbReference type="InterPro" id="IPR018357">
    <property type="entry name" value="Hexapep_transf_CS"/>
</dbReference>
<dbReference type="NCBIfam" id="TIGR01172">
    <property type="entry name" value="cysE"/>
    <property type="match status" value="1"/>
</dbReference>
<organism evidence="8 9">
    <name type="scientific">Nitratiruptor tergarcus DSM 16512</name>
    <dbReference type="NCBI Taxonomy" id="1069081"/>
    <lineage>
        <taxon>Bacteria</taxon>
        <taxon>Pseudomonadati</taxon>
        <taxon>Campylobacterota</taxon>
        <taxon>Epsilonproteobacteria</taxon>
        <taxon>Nautiliales</taxon>
        <taxon>Nitratiruptoraceae</taxon>
        <taxon>Nitratiruptor</taxon>
    </lineage>
</organism>
<dbReference type="Gene3D" id="2.160.10.10">
    <property type="entry name" value="Hexapeptide repeat proteins"/>
    <property type="match status" value="1"/>
</dbReference>
<keyword evidence="4 8" id="KW-0808">Transferase</keyword>
<proteinExistence type="inferred from homology"/>
<accession>A0A1W1WTM9</accession>
<dbReference type="Proteomes" id="UP000192602">
    <property type="component" value="Unassembled WGS sequence"/>
</dbReference>
<evidence type="ECO:0000256" key="7">
    <source>
        <dbReference type="ARBA" id="ARBA00049486"/>
    </source>
</evidence>
<dbReference type="AlphaFoldDB" id="A0A1W1WTM9"/>
<dbReference type="PROSITE" id="PS00101">
    <property type="entry name" value="HEXAPEP_TRANSFERASES"/>
    <property type="match status" value="1"/>
</dbReference>
<reference evidence="9" key="1">
    <citation type="submission" date="2017-04" db="EMBL/GenBank/DDBJ databases">
        <authorList>
            <person name="Varghese N."/>
            <person name="Submissions S."/>
        </authorList>
    </citation>
    <scope>NUCLEOTIDE SEQUENCE [LARGE SCALE GENOMIC DNA]</scope>
    <source>
        <strain evidence="9">DSM 16512</strain>
    </source>
</reference>
<keyword evidence="5" id="KW-0677">Repeat</keyword>
<dbReference type="Pfam" id="PF00132">
    <property type="entry name" value="Hexapep"/>
    <property type="match status" value="1"/>
</dbReference>
<dbReference type="GO" id="GO:0006535">
    <property type="term" value="P:cysteine biosynthetic process from serine"/>
    <property type="evidence" value="ECO:0007669"/>
    <property type="project" value="InterPro"/>
</dbReference>
<evidence type="ECO:0000313" key="8">
    <source>
        <dbReference type="EMBL" id="SMC09596.1"/>
    </source>
</evidence>